<keyword evidence="8" id="KW-1185">Reference proteome</keyword>
<keyword evidence="5 6" id="KW-0479">Metal-binding</keyword>
<evidence type="ECO:0000256" key="4">
    <source>
        <dbReference type="ARBA" id="ARBA00023180"/>
    </source>
</evidence>
<feature type="transmembrane region" description="Helical" evidence="7">
    <location>
        <begin position="13"/>
        <end position="31"/>
    </location>
</feature>
<reference evidence="9" key="1">
    <citation type="submission" date="2016-11" db="UniProtKB">
        <authorList>
            <consortium name="WormBaseParasite"/>
        </authorList>
    </citation>
    <scope>IDENTIFICATION</scope>
</reference>
<dbReference type="EC" id="3.1.1.2" evidence="6"/>
<keyword evidence="7" id="KW-0472">Membrane</keyword>
<dbReference type="Proteomes" id="UP000095287">
    <property type="component" value="Unplaced"/>
</dbReference>
<organism evidence="8 9">
    <name type="scientific">Steinernema glaseri</name>
    <dbReference type="NCBI Taxonomy" id="37863"/>
    <lineage>
        <taxon>Eukaryota</taxon>
        <taxon>Metazoa</taxon>
        <taxon>Ecdysozoa</taxon>
        <taxon>Nematoda</taxon>
        <taxon>Chromadorea</taxon>
        <taxon>Rhabditida</taxon>
        <taxon>Tylenchina</taxon>
        <taxon>Panagrolaimomorpha</taxon>
        <taxon>Strongyloidoidea</taxon>
        <taxon>Steinernematidae</taxon>
        <taxon>Steinernema</taxon>
    </lineage>
</organism>
<dbReference type="WBParaSite" id="L893_g2378.t1">
    <property type="protein sequence ID" value="L893_g2378.t1"/>
    <property type="gene ID" value="L893_g2378"/>
</dbReference>
<keyword evidence="7" id="KW-1133">Transmembrane helix</keyword>
<feature type="binding site" evidence="5">
    <location>
        <position position="272"/>
    </location>
    <ligand>
        <name>Ca(2+)</name>
        <dbReference type="ChEBI" id="CHEBI:29108"/>
        <label>1</label>
        <note>catalytic</note>
    </ligand>
</feature>
<evidence type="ECO:0000256" key="1">
    <source>
        <dbReference type="ARBA" id="ARBA00008595"/>
    </source>
</evidence>
<keyword evidence="2 6" id="KW-0378">Hydrolase</keyword>
<accession>A0A1I7Z8A6</accession>
<dbReference type="GO" id="GO:0046872">
    <property type="term" value="F:metal ion binding"/>
    <property type="evidence" value="ECO:0007669"/>
    <property type="project" value="UniProtKB-KW"/>
</dbReference>
<dbReference type="PANTHER" id="PTHR11799:SF28">
    <property type="entry name" value="MECHANOSENSORY ABNORMALITY PROTEIN 6"/>
    <property type="match status" value="1"/>
</dbReference>
<feature type="binding site" evidence="5">
    <location>
        <position position="227"/>
    </location>
    <ligand>
        <name>Ca(2+)</name>
        <dbReference type="ChEBI" id="CHEBI:29108"/>
        <label>1</label>
        <note>catalytic</note>
    </ligand>
</feature>
<dbReference type="Gene3D" id="2.120.10.30">
    <property type="entry name" value="TolB, C-terminal domain"/>
    <property type="match status" value="1"/>
</dbReference>
<comment type="similarity">
    <text evidence="1 6">Belongs to the paraoxonase family.</text>
</comment>
<dbReference type="InterPro" id="IPR051288">
    <property type="entry name" value="Serum_paraoxonase/arylesterase"/>
</dbReference>
<dbReference type="GO" id="GO:0004064">
    <property type="term" value="F:arylesterase activity"/>
    <property type="evidence" value="ECO:0007669"/>
    <property type="project" value="UniProtKB-UniRule"/>
</dbReference>
<keyword evidence="3 6" id="KW-1015">Disulfide bond</keyword>
<evidence type="ECO:0000313" key="8">
    <source>
        <dbReference type="Proteomes" id="UP000095287"/>
    </source>
</evidence>
<evidence type="ECO:0000256" key="6">
    <source>
        <dbReference type="RuleBase" id="RU368025"/>
    </source>
</evidence>
<dbReference type="AlphaFoldDB" id="A0A1I7Z8A6"/>
<evidence type="ECO:0000256" key="2">
    <source>
        <dbReference type="ARBA" id="ARBA00022801"/>
    </source>
</evidence>
<dbReference type="PROSITE" id="PS51257">
    <property type="entry name" value="PROKAR_LIPOPROTEIN"/>
    <property type="match status" value="1"/>
</dbReference>
<comment type="catalytic activity">
    <reaction evidence="6">
        <text>a phenyl acetate + H2O = a phenol + acetate + H(+)</text>
        <dbReference type="Rhea" id="RHEA:17309"/>
        <dbReference type="ChEBI" id="CHEBI:15377"/>
        <dbReference type="ChEBI" id="CHEBI:15378"/>
        <dbReference type="ChEBI" id="CHEBI:30089"/>
        <dbReference type="ChEBI" id="CHEBI:33853"/>
        <dbReference type="ChEBI" id="CHEBI:140310"/>
        <dbReference type="EC" id="3.1.1.2"/>
    </reaction>
</comment>
<name>A0A1I7Z8A6_9BILA</name>
<keyword evidence="5 6" id="KW-0106">Calcium</keyword>
<dbReference type="InterPro" id="IPR011042">
    <property type="entry name" value="6-blade_b-propeller_TolB-like"/>
</dbReference>
<dbReference type="PRINTS" id="PR01785">
    <property type="entry name" value="PARAOXONASE"/>
</dbReference>
<protein>
    <recommendedName>
        <fullName evidence="6">Paraoxonase</fullName>
        <ecNumber evidence="6">3.1.1.2</ecNumber>
    </recommendedName>
</protein>
<dbReference type="SUPFAM" id="SSF63829">
    <property type="entry name" value="Calcium-dependent phosphotriesterase"/>
    <property type="match status" value="1"/>
</dbReference>
<keyword evidence="4 6" id="KW-0325">Glycoprotein</keyword>
<sequence>MWGDVERRFVRRLAVWIVLAYACSCAVRLLLMLDWNKGVYNHNPGTCRKLKDSVLGAGYFADVLDAQLTFISSGYAKLSNESHKGKIYVYSYLEINLSTYGPREVTMDKSFDSKNFAPLGISAFFSKGRVTLYVVNDNAGNQTVEIFLYNREQNILQHRKTISSPLFTCLSGIAVVGADRFFLTNVFSTRNHWGQLAEIGVQTSFGSMLFFDGKAIHVVEKGLMTPNGLAYDAEKGILYLSLTLAESVRVYNVGKDLSLNKTTEIYLMSSPDQIFIDSSSGDLWVACHPVMHKLLRHYMRPQKKAPSQVVRIRMLDGGMTWVVTEPYANDGFGISAASAVLMKNGTLLIGSRLSRAVQCRIDQLDSV</sequence>
<proteinExistence type="inferred from homology"/>
<evidence type="ECO:0000256" key="5">
    <source>
        <dbReference type="PIRSR" id="PIRSR602640-2"/>
    </source>
</evidence>
<dbReference type="Pfam" id="PF01731">
    <property type="entry name" value="Arylesterase"/>
    <property type="match status" value="1"/>
</dbReference>
<dbReference type="InterPro" id="IPR002640">
    <property type="entry name" value="Arylesterase"/>
</dbReference>
<evidence type="ECO:0000256" key="7">
    <source>
        <dbReference type="SAM" id="Phobius"/>
    </source>
</evidence>
<feature type="binding site" evidence="5">
    <location>
        <position position="121"/>
    </location>
    <ligand>
        <name>Ca(2+)</name>
        <dbReference type="ChEBI" id="CHEBI:29108"/>
        <label>1</label>
        <note>catalytic</note>
    </ligand>
</feature>
<evidence type="ECO:0000313" key="9">
    <source>
        <dbReference type="WBParaSite" id="L893_g2378.t1"/>
    </source>
</evidence>
<comment type="cofactor">
    <cofactor evidence="5 6">
        <name>Ca(2+)</name>
        <dbReference type="ChEBI" id="CHEBI:29108"/>
    </cofactor>
    <text evidence="5 6">Binds 2 calcium ions per subunit.</text>
</comment>
<evidence type="ECO:0000256" key="3">
    <source>
        <dbReference type="ARBA" id="ARBA00023157"/>
    </source>
</evidence>
<keyword evidence="7" id="KW-0812">Transmembrane</keyword>
<dbReference type="PANTHER" id="PTHR11799">
    <property type="entry name" value="PARAOXONASE"/>
    <property type="match status" value="1"/>
</dbReference>